<dbReference type="AlphaFoldDB" id="A0A100W0X2"/>
<feature type="transmembrane region" description="Helical" evidence="1">
    <location>
        <begin position="250"/>
        <end position="275"/>
    </location>
</feature>
<evidence type="ECO:0000313" key="3">
    <source>
        <dbReference type="Proteomes" id="UP000069620"/>
    </source>
</evidence>
<dbReference type="Proteomes" id="UP000069620">
    <property type="component" value="Unassembled WGS sequence"/>
</dbReference>
<sequence length="299" mass="32569">MSTRPKREDVRQRLAQRYRQLAELRKEGLTAAVASRYREIDGGTLGTLVSVQLFTTVIPLMIIGFDYFAGFAENASPGVVFSREVGLVSPLTDRVRAAFGDSSAFRSSWTFIGVAGFLVWGIPMSITIASIFAKAWRREQFGLGQRLLRGVIWFVLYLSMLAVRGLIALDHDHPGSFRPLLFMLALVPVWIFWSLTPVLLVRDGARGMRYLALTGLGGVLINGLALPLAARVAFPPLLRGWEGFGPIGVAMALMTWCGVSGIGWVLSACVGAVVWERAAPADTVIASEVDVDSELPEDA</sequence>
<feature type="transmembrane region" description="Helical" evidence="1">
    <location>
        <begin position="180"/>
        <end position="201"/>
    </location>
</feature>
<reference evidence="3" key="1">
    <citation type="journal article" date="2016" name="Genome Announc.">
        <title>Draft Genome Sequences of Five Rapidly Growing Mycobacterium Species, M. thermoresistibile, M. fortuitum subsp. acetamidolyticum, M. canariasense, M. brisbanense, and M. novocastrense.</title>
        <authorList>
            <person name="Katahira K."/>
            <person name="Ogura Y."/>
            <person name="Gotoh Y."/>
            <person name="Hayashi T."/>
        </authorList>
    </citation>
    <scope>NUCLEOTIDE SEQUENCE [LARGE SCALE GENOMIC DNA]</scope>
    <source>
        <strain evidence="3">JCM15654</strain>
    </source>
</reference>
<feature type="transmembrane region" description="Helical" evidence="1">
    <location>
        <begin position="210"/>
        <end position="230"/>
    </location>
</feature>
<feature type="transmembrane region" description="Helical" evidence="1">
    <location>
        <begin position="147"/>
        <end position="168"/>
    </location>
</feature>
<dbReference type="OrthoDB" id="4602152at2"/>
<accession>A0A100W0X2</accession>
<protein>
    <recommendedName>
        <fullName evidence="4">Transmembrane protein</fullName>
    </recommendedName>
</protein>
<feature type="transmembrane region" description="Helical" evidence="1">
    <location>
        <begin position="45"/>
        <end position="69"/>
    </location>
</feature>
<proteinExistence type="predicted"/>
<dbReference type="EMBL" id="BCSX01000034">
    <property type="protein sequence ID" value="GAS89594.1"/>
    <property type="molecule type" value="Genomic_DNA"/>
</dbReference>
<dbReference type="RefSeq" id="WP_029372911.1">
    <property type="nucleotide sequence ID" value="NZ_BCSX01000034.1"/>
</dbReference>
<evidence type="ECO:0008006" key="4">
    <source>
        <dbReference type="Google" id="ProtNLM"/>
    </source>
</evidence>
<keyword evidence="3" id="KW-1185">Reference proteome</keyword>
<dbReference type="STRING" id="146020.RMCB_3690"/>
<keyword evidence="1" id="KW-0812">Transmembrane</keyword>
<comment type="caution">
    <text evidence="2">The sequence shown here is derived from an EMBL/GenBank/DDBJ whole genome shotgun (WGS) entry which is preliminary data.</text>
</comment>
<keyword evidence="1" id="KW-1133">Transmembrane helix</keyword>
<evidence type="ECO:0000256" key="1">
    <source>
        <dbReference type="SAM" id="Phobius"/>
    </source>
</evidence>
<keyword evidence="1" id="KW-0472">Membrane</keyword>
<gene>
    <name evidence="2" type="ORF">RMCB_3690</name>
</gene>
<reference evidence="3" key="2">
    <citation type="submission" date="2016-02" db="EMBL/GenBank/DDBJ databases">
        <title>Draft genome sequence of five rapidly growing Mycobacterium species.</title>
        <authorList>
            <person name="Katahira K."/>
            <person name="Gotou Y."/>
            <person name="Iida K."/>
            <person name="Ogura Y."/>
            <person name="Hayashi T."/>
        </authorList>
    </citation>
    <scope>NUCLEOTIDE SEQUENCE [LARGE SCALE GENOMIC DNA]</scope>
    <source>
        <strain evidence="3">JCM15654</strain>
    </source>
</reference>
<name>A0A100W0X2_9MYCO</name>
<organism evidence="2 3">
    <name type="scientific">Mycolicibacterium brisbanense</name>
    <dbReference type="NCBI Taxonomy" id="146020"/>
    <lineage>
        <taxon>Bacteria</taxon>
        <taxon>Bacillati</taxon>
        <taxon>Actinomycetota</taxon>
        <taxon>Actinomycetes</taxon>
        <taxon>Mycobacteriales</taxon>
        <taxon>Mycobacteriaceae</taxon>
        <taxon>Mycolicibacterium</taxon>
    </lineage>
</organism>
<evidence type="ECO:0000313" key="2">
    <source>
        <dbReference type="EMBL" id="GAS89594.1"/>
    </source>
</evidence>
<feature type="transmembrane region" description="Helical" evidence="1">
    <location>
        <begin position="109"/>
        <end position="135"/>
    </location>
</feature>